<reference evidence="2" key="1">
    <citation type="submission" date="2021-06" db="EMBL/GenBank/DDBJ databases">
        <authorList>
            <person name="Hodson N. C."/>
            <person name="Mongue J. A."/>
            <person name="Jaron S. K."/>
        </authorList>
    </citation>
    <scope>NUCLEOTIDE SEQUENCE</scope>
</reference>
<evidence type="ECO:0000313" key="3">
    <source>
        <dbReference type="Proteomes" id="UP000708208"/>
    </source>
</evidence>
<accession>A0A8J2PI15</accession>
<name>A0A8J2PI15_9HEXA</name>
<evidence type="ECO:0000313" key="2">
    <source>
        <dbReference type="EMBL" id="CAG7816130.1"/>
    </source>
</evidence>
<dbReference type="Proteomes" id="UP000708208">
    <property type="component" value="Unassembled WGS sequence"/>
</dbReference>
<proteinExistence type="predicted"/>
<sequence length="136" mass="15529">PTNGEKMFPNDYSREGFEKLYKRPSVSNWWTETGGLYPPTSPVVRFQTQPASPTSEVSEWNNSYDRRPSTDREEQPGRSDLHYDLDLRNWNGASSSNGRRHQPGSSALQTERINIPRSVEVLDPVSPGDFDMDLVR</sequence>
<feature type="compositionally biased region" description="Polar residues" evidence="1">
    <location>
        <begin position="91"/>
        <end position="112"/>
    </location>
</feature>
<gene>
    <name evidence="2" type="ORF">AFUS01_LOCUS26763</name>
</gene>
<dbReference type="EMBL" id="CAJVCH010361570">
    <property type="protein sequence ID" value="CAG7816130.1"/>
    <property type="molecule type" value="Genomic_DNA"/>
</dbReference>
<keyword evidence="3" id="KW-1185">Reference proteome</keyword>
<comment type="caution">
    <text evidence="2">The sequence shown here is derived from an EMBL/GenBank/DDBJ whole genome shotgun (WGS) entry which is preliminary data.</text>
</comment>
<organism evidence="2 3">
    <name type="scientific">Allacma fusca</name>
    <dbReference type="NCBI Taxonomy" id="39272"/>
    <lineage>
        <taxon>Eukaryota</taxon>
        <taxon>Metazoa</taxon>
        <taxon>Ecdysozoa</taxon>
        <taxon>Arthropoda</taxon>
        <taxon>Hexapoda</taxon>
        <taxon>Collembola</taxon>
        <taxon>Symphypleona</taxon>
        <taxon>Sminthuridae</taxon>
        <taxon>Allacma</taxon>
    </lineage>
</organism>
<feature type="compositionally biased region" description="Polar residues" evidence="1">
    <location>
        <begin position="46"/>
        <end position="63"/>
    </location>
</feature>
<evidence type="ECO:0000256" key="1">
    <source>
        <dbReference type="SAM" id="MobiDB-lite"/>
    </source>
</evidence>
<feature type="compositionally biased region" description="Basic and acidic residues" evidence="1">
    <location>
        <begin position="64"/>
        <end position="87"/>
    </location>
</feature>
<feature type="non-terminal residue" evidence="2">
    <location>
        <position position="1"/>
    </location>
</feature>
<feature type="region of interest" description="Disordered" evidence="1">
    <location>
        <begin position="29"/>
        <end position="136"/>
    </location>
</feature>
<dbReference type="AlphaFoldDB" id="A0A8J2PI15"/>
<protein>
    <submittedName>
        <fullName evidence="2">Uncharacterized protein</fullName>
    </submittedName>
</protein>